<reference evidence="2 3" key="1">
    <citation type="submission" date="2024-09" db="EMBL/GenBank/DDBJ databases">
        <authorList>
            <person name="Sun Q."/>
            <person name="Mori K."/>
        </authorList>
    </citation>
    <scope>NUCLEOTIDE SEQUENCE [LARGE SCALE GENOMIC DNA]</scope>
    <source>
        <strain evidence="2 3">TBRC 3947</strain>
    </source>
</reference>
<keyword evidence="3" id="KW-1185">Reference proteome</keyword>
<dbReference type="RefSeq" id="WP_377257603.1">
    <property type="nucleotide sequence ID" value="NZ_JBHLUH010000064.1"/>
</dbReference>
<dbReference type="EMBL" id="JBHLUH010000064">
    <property type="protein sequence ID" value="MFC0532091.1"/>
    <property type="molecule type" value="Genomic_DNA"/>
</dbReference>
<proteinExistence type="predicted"/>
<protein>
    <submittedName>
        <fullName evidence="2">Uncharacterized protein</fullName>
    </submittedName>
</protein>
<accession>A0ABV6MBI6</accession>
<comment type="caution">
    <text evidence="2">The sequence shown here is derived from an EMBL/GenBank/DDBJ whole genome shotgun (WGS) entry which is preliminary data.</text>
</comment>
<evidence type="ECO:0000313" key="3">
    <source>
        <dbReference type="Proteomes" id="UP001589867"/>
    </source>
</evidence>
<name>A0ABV6MBI6_9ACTN</name>
<evidence type="ECO:0000313" key="2">
    <source>
        <dbReference type="EMBL" id="MFC0532091.1"/>
    </source>
</evidence>
<dbReference type="Proteomes" id="UP001589867">
    <property type="component" value="Unassembled WGS sequence"/>
</dbReference>
<evidence type="ECO:0000256" key="1">
    <source>
        <dbReference type="SAM" id="MobiDB-lite"/>
    </source>
</evidence>
<gene>
    <name evidence="2" type="ORF">ACFFIA_31015</name>
</gene>
<organism evidence="2 3">
    <name type="scientific">Phytohabitans kaempferiae</name>
    <dbReference type="NCBI Taxonomy" id="1620943"/>
    <lineage>
        <taxon>Bacteria</taxon>
        <taxon>Bacillati</taxon>
        <taxon>Actinomycetota</taxon>
        <taxon>Actinomycetes</taxon>
        <taxon>Micromonosporales</taxon>
        <taxon>Micromonosporaceae</taxon>
    </lineage>
</organism>
<sequence length="70" mass="7848">MPDLPDFSAMTTEQVGDWFLRTDTTALLAQADHPTEPMVHVNVEEKPIRVPKRPSPSATTDHRKQVPLAQ</sequence>
<feature type="region of interest" description="Disordered" evidence="1">
    <location>
        <begin position="45"/>
        <end position="70"/>
    </location>
</feature>